<dbReference type="EMBL" id="FQXG01000002">
    <property type="protein sequence ID" value="SHH35026.1"/>
    <property type="molecule type" value="Genomic_DNA"/>
</dbReference>
<gene>
    <name evidence="1" type="ORF">SAMN02745129_1915</name>
</gene>
<name>A0A1M5S948_9GAMM</name>
<reference evidence="1 2" key="1">
    <citation type="submission" date="2016-11" db="EMBL/GenBank/DDBJ databases">
        <authorList>
            <person name="Jaros S."/>
            <person name="Januszkiewicz K."/>
            <person name="Wedrychowicz H."/>
        </authorList>
    </citation>
    <scope>NUCLEOTIDE SEQUENCE [LARGE SCALE GENOMIC DNA]</scope>
    <source>
        <strain evidence="1 2">DSM 16917</strain>
    </source>
</reference>
<sequence>MGMVFVTAEQYQEWANGRFDQLKGEILRCCPQAQVEHIGASAVPGLVSKGDLDMLVALADEAALAAAIEPLCQLGFAIKADTLRLPNLCMLEFQGGEDIALQLVAGDPVGFLRFRDALRASPALCQQYSALKWRCQGMAADEYRSHKRRFVEAVLAGEVSTELGESV</sequence>
<dbReference type="InterPro" id="IPR043519">
    <property type="entry name" value="NT_sf"/>
</dbReference>
<evidence type="ECO:0000313" key="1">
    <source>
        <dbReference type="EMBL" id="SHH35026.1"/>
    </source>
</evidence>
<dbReference type="AlphaFoldDB" id="A0A1M5S948"/>
<dbReference type="InterPro" id="IPR007344">
    <property type="entry name" value="GrpB/CoaE"/>
</dbReference>
<dbReference type="PANTHER" id="PTHR34822:SF1">
    <property type="entry name" value="GRPB FAMILY PROTEIN"/>
    <property type="match status" value="1"/>
</dbReference>
<dbReference type="STRING" id="299255.SAMN02745129_1915"/>
<dbReference type="SUPFAM" id="SSF81301">
    <property type="entry name" value="Nucleotidyltransferase"/>
    <property type="match status" value="1"/>
</dbReference>
<keyword evidence="1" id="KW-0808">Transferase</keyword>
<proteinExistence type="predicted"/>
<keyword evidence="2" id="KW-1185">Reference proteome</keyword>
<dbReference type="Gene3D" id="3.30.460.10">
    <property type="entry name" value="Beta Polymerase, domain 2"/>
    <property type="match status" value="1"/>
</dbReference>
<dbReference type="OrthoDB" id="9799092at2"/>
<accession>A0A1M5S948</accession>
<dbReference type="Proteomes" id="UP000184268">
    <property type="component" value="Unassembled WGS sequence"/>
</dbReference>
<dbReference type="RefSeq" id="WP_143165560.1">
    <property type="nucleotide sequence ID" value="NZ_FQXG01000002.1"/>
</dbReference>
<organism evidence="1 2">
    <name type="scientific">Ferrimonas marina</name>
    <dbReference type="NCBI Taxonomy" id="299255"/>
    <lineage>
        <taxon>Bacteria</taxon>
        <taxon>Pseudomonadati</taxon>
        <taxon>Pseudomonadota</taxon>
        <taxon>Gammaproteobacteria</taxon>
        <taxon>Alteromonadales</taxon>
        <taxon>Ferrimonadaceae</taxon>
        <taxon>Ferrimonas</taxon>
    </lineage>
</organism>
<dbReference type="Pfam" id="PF04229">
    <property type="entry name" value="GrpB"/>
    <property type="match status" value="1"/>
</dbReference>
<protein>
    <submittedName>
        <fullName evidence="1">GrpB domain, predicted nucleotidyltransferase, UPF0157 family</fullName>
    </submittedName>
</protein>
<evidence type="ECO:0000313" key="2">
    <source>
        <dbReference type="Proteomes" id="UP000184268"/>
    </source>
</evidence>
<dbReference type="GO" id="GO:0016740">
    <property type="term" value="F:transferase activity"/>
    <property type="evidence" value="ECO:0007669"/>
    <property type="project" value="UniProtKB-KW"/>
</dbReference>
<dbReference type="PANTHER" id="PTHR34822">
    <property type="entry name" value="GRPB DOMAIN PROTEIN (AFU_ORTHOLOGUE AFUA_1G01530)"/>
    <property type="match status" value="1"/>
</dbReference>